<feature type="transmembrane region" description="Helical" evidence="7">
    <location>
        <begin position="71"/>
        <end position="91"/>
    </location>
</feature>
<protein>
    <recommendedName>
        <fullName evidence="8">Major facilitator superfamily (MFS) profile domain-containing protein</fullName>
    </recommendedName>
</protein>
<keyword evidence="3" id="KW-0813">Transport</keyword>
<feature type="transmembrane region" description="Helical" evidence="7">
    <location>
        <begin position="7"/>
        <end position="33"/>
    </location>
</feature>
<dbReference type="InterPro" id="IPR051788">
    <property type="entry name" value="MFS_Transporter"/>
</dbReference>
<organism evidence="9 10">
    <name type="scientific">Mesotoga infera</name>
    <dbReference type="NCBI Taxonomy" id="1236046"/>
    <lineage>
        <taxon>Bacteria</taxon>
        <taxon>Thermotogati</taxon>
        <taxon>Thermotogota</taxon>
        <taxon>Thermotogae</taxon>
        <taxon>Kosmotogales</taxon>
        <taxon>Kosmotogaceae</taxon>
        <taxon>Mesotoga</taxon>
    </lineage>
</organism>
<keyword evidence="5 7" id="KW-1133">Transmembrane helix</keyword>
<dbReference type="PROSITE" id="PS50850">
    <property type="entry name" value="MFS"/>
    <property type="match status" value="1"/>
</dbReference>
<feature type="transmembrane region" description="Helical" evidence="7">
    <location>
        <begin position="159"/>
        <end position="181"/>
    </location>
</feature>
<dbReference type="AlphaFoldDB" id="A0A3D3TKS3"/>
<feature type="transmembrane region" description="Helical" evidence="7">
    <location>
        <begin position="136"/>
        <end position="153"/>
    </location>
</feature>
<comment type="caution">
    <text evidence="9">The sequence shown here is derived from an EMBL/GenBank/DDBJ whole genome shotgun (WGS) entry which is preliminary data.</text>
</comment>
<dbReference type="InterPro" id="IPR011701">
    <property type="entry name" value="MFS"/>
</dbReference>
<dbReference type="InterPro" id="IPR036259">
    <property type="entry name" value="MFS_trans_sf"/>
</dbReference>
<feature type="transmembrane region" description="Helical" evidence="7">
    <location>
        <begin position="245"/>
        <end position="262"/>
    </location>
</feature>
<feature type="transmembrane region" description="Helical" evidence="7">
    <location>
        <begin position="274"/>
        <end position="296"/>
    </location>
</feature>
<feature type="transmembrane region" description="Helical" evidence="7">
    <location>
        <begin position="327"/>
        <end position="349"/>
    </location>
</feature>
<dbReference type="GO" id="GO:0016020">
    <property type="term" value="C:membrane"/>
    <property type="evidence" value="ECO:0007669"/>
    <property type="project" value="TreeGrafter"/>
</dbReference>
<dbReference type="InterPro" id="IPR020846">
    <property type="entry name" value="MFS_dom"/>
</dbReference>
<dbReference type="PANTHER" id="PTHR23514:SF3">
    <property type="entry name" value="BYPASS OF STOP CODON PROTEIN 6"/>
    <property type="match status" value="1"/>
</dbReference>
<dbReference type="Proteomes" id="UP000264215">
    <property type="component" value="Unassembled WGS sequence"/>
</dbReference>
<proteinExistence type="inferred from homology"/>
<name>A0A3D3TKS3_9BACT</name>
<keyword evidence="4 7" id="KW-0812">Transmembrane</keyword>
<dbReference type="PANTHER" id="PTHR23514">
    <property type="entry name" value="BYPASS OF STOP CODON PROTEIN 6"/>
    <property type="match status" value="1"/>
</dbReference>
<evidence type="ECO:0000256" key="3">
    <source>
        <dbReference type="ARBA" id="ARBA00022448"/>
    </source>
</evidence>
<evidence type="ECO:0000256" key="7">
    <source>
        <dbReference type="SAM" id="Phobius"/>
    </source>
</evidence>
<evidence type="ECO:0000256" key="1">
    <source>
        <dbReference type="ARBA" id="ARBA00004127"/>
    </source>
</evidence>
<gene>
    <name evidence="9" type="ORF">DIT26_04115</name>
</gene>
<feature type="transmembrane region" description="Helical" evidence="7">
    <location>
        <begin position="103"/>
        <end position="124"/>
    </location>
</feature>
<dbReference type="Pfam" id="PF07690">
    <property type="entry name" value="MFS_1"/>
    <property type="match status" value="1"/>
</dbReference>
<evidence type="ECO:0000256" key="6">
    <source>
        <dbReference type="ARBA" id="ARBA00023136"/>
    </source>
</evidence>
<sequence>MRIETSFVIVASLIYFLFGFAVMAIFSALPAIAIDLEMSHSMTGLVIALPKVFFQIAALVAAILSKKGNPFKIMLLGLFCVPVSIILITLSKTYFQFLLGKTLFFFGFGVTEMSIVFGVAVMAFRRTGGVLNMVHAFFALGCIISPGVVSIFLTDASNWNIPLYIPLSISLIIIPLALRIGCKQVRTDNDRESGKIAFPKELFFWLIIIGCFIYVGYESGLSSWLSTFVYEAKAIPLRVSSLLPSLLWIGLFLGRLATGVVVDRFGLEKTLVSLAFVSLIGVSMIIFSNSIILLITGVFMTGLGYSGIFPTLQALLVSSYRQNRAAILCTFTVAGSLGALATNLLVGSISETVSLFAGMSFILTLIVLSLFLFTLLGISHAKTLRSSPNKITR</sequence>
<dbReference type="EMBL" id="DQBS01000101">
    <property type="protein sequence ID" value="HCO69760.1"/>
    <property type="molecule type" value="Genomic_DNA"/>
</dbReference>
<evidence type="ECO:0000313" key="10">
    <source>
        <dbReference type="Proteomes" id="UP000264215"/>
    </source>
</evidence>
<dbReference type="GO" id="GO:0012505">
    <property type="term" value="C:endomembrane system"/>
    <property type="evidence" value="ECO:0007669"/>
    <property type="project" value="UniProtKB-SubCell"/>
</dbReference>
<evidence type="ECO:0000259" key="8">
    <source>
        <dbReference type="PROSITE" id="PS50850"/>
    </source>
</evidence>
<dbReference type="GO" id="GO:0022857">
    <property type="term" value="F:transmembrane transporter activity"/>
    <property type="evidence" value="ECO:0007669"/>
    <property type="project" value="InterPro"/>
</dbReference>
<comment type="subcellular location">
    <subcellularLocation>
        <location evidence="1">Endomembrane system</location>
        <topology evidence="1">Multi-pass membrane protein</topology>
    </subcellularLocation>
</comment>
<comment type="similarity">
    <text evidence="2">Belongs to the major facilitator superfamily.</text>
</comment>
<accession>A0A3D3TKS3</accession>
<evidence type="ECO:0000256" key="4">
    <source>
        <dbReference type="ARBA" id="ARBA00022692"/>
    </source>
</evidence>
<dbReference type="SUPFAM" id="SSF103473">
    <property type="entry name" value="MFS general substrate transporter"/>
    <property type="match status" value="1"/>
</dbReference>
<feature type="domain" description="Major facilitator superfamily (MFS) profile" evidence="8">
    <location>
        <begin position="7"/>
        <end position="382"/>
    </location>
</feature>
<evidence type="ECO:0000256" key="5">
    <source>
        <dbReference type="ARBA" id="ARBA00022989"/>
    </source>
</evidence>
<dbReference type="Gene3D" id="1.20.1250.20">
    <property type="entry name" value="MFS general substrate transporter like domains"/>
    <property type="match status" value="2"/>
</dbReference>
<reference evidence="9 10" key="1">
    <citation type="journal article" date="2018" name="Nat. Biotechnol.">
        <title>A standardized bacterial taxonomy based on genome phylogeny substantially revises the tree of life.</title>
        <authorList>
            <person name="Parks D.H."/>
            <person name="Chuvochina M."/>
            <person name="Waite D.W."/>
            <person name="Rinke C."/>
            <person name="Skarshewski A."/>
            <person name="Chaumeil P.A."/>
            <person name="Hugenholtz P."/>
        </authorList>
    </citation>
    <scope>NUCLEOTIDE SEQUENCE [LARGE SCALE GENOMIC DNA]</scope>
    <source>
        <strain evidence="9">UBA9905</strain>
    </source>
</reference>
<keyword evidence="6 7" id="KW-0472">Membrane</keyword>
<feature type="transmembrane region" description="Helical" evidence="7">
    <location>
        <begin position="202"/>
        <end position="225"/>
    </location>
</feature>
<feature type="transmembrane region" description="Helical" evidence="7">
    <location>
        <begin position="302"/>
        <end position="320"/>
    </location>
</feature>
<evidence type="ECO:0000256" key="2">
    <source>
        <dbReference type="ARBA" id="ARBA00008335"/>
    </source>
</evidence>
<evidence type="ECO:0000313" key="9">
    <source>
        <dbReference type="EMBL" id="HCO69760.1"/>
    </source>
</evidence>
<feature type="transmembrane region" description="Helical" evidence="7">
    <location>
        <begin position="355"/>
        <end position="378"/>
    </location>
</feature>
<feature type="transmembrane region" description="Helical" evidence="7">
    <location>
        <begin position="45"/>
        <end position="64"/>
    </location>
</feature>